<dbReference type="EMBL" id="CP058649">
    <property type="protein sequence ID" value="QUI22538.1"/>
    <property type="molecule type" value="Genomic_DNA"/>
</dbReference>
<dbReference type="CDD" id="cd02440">
    <property type="entry name" value="AdoMet_MTases"/>
    <property type="match status" value="1"/>
</dbReference>
<feature type="domain" description="Methyltransferase type 11" evidence="2">
    <location>
        <begin position="88"/>
        <end position="184"/>
    </location>
</feature>
<keyword evidence="1" id="KW-0472">Membrane</keyword>
<sequence>MYEKHNSLNIYLAKAASIVFYIFLFPLICLNKWDYNRHIKKKHYFYESIIIRLVDHYPFLYEINAFLWHFPIGIRTFDTIPPLSGSVLQVGCGTGLFNKYCKKYKKNTQIKEWVNLDLNMKSLQYGLKKKRFQSFLQASIYNVPMEDAHFDKIVFSRCFHHIHKPKRAIHECERLLNHHGEIIIYDPVKLDDTSEQAVFSNTYFDGTICVYNKHSLVRSIEKYLPDNLVISSVNYKRNPSVLNYNRQYRHTDAVVVIKKIS</sequence>
<evidence type="ECO:0000313" key="3">
    <source>
        <dbReference type="EMBL" id="QUI22538.1"/>
    </source>
</evidence>
<protein>
    <submittedName>
        <fullName evidence="3">Class I SAM-dependent methyltransferase</fullName>
    </submittedName>
</protein>
<dbReference type="Proteomes" id="UP000683246">
    <property type="component" value="Chromosome"/>
</dbReference>
<reference evidence="3" key="1">
    <citation type="submission" date="2020-07" db="EMBL/GenBank/DDBJ databases">
        <title>Vallitalea pronyensis genome.</title>
        <authorList>
            <person name="Postec A."/>
        </authorList>
    </citation>
    <scope>NUCLEOTIDE SEQUENCE</scope>
    <source>
        <strain evidence="3">FatNI3</strain>
    </source>
</reference>
<evidence type="ECO:0000256" key="1">
    <source>
        <dbReference type="SAM" id="Phobius"/>
    </source>
</evidence>
<feature type="transmembrane region" description="Helical" evidence="1">
    <location>
        <begin position="12"/>
        <end position="33"/>
    </location>
</feature>
<gene>
    <name evidence="3" type="ORF">HZI73_09600</name>
</gene>
<keyword evidence="3" id="KW-0808">Transferase</keyword>
<dbReference type="InterPro" id="IPR013216">
    <property type="entry name" value="Methyltransf_11"/>
</dbReference>
<proteinExistence type="predicted"/>
<dbReference type="GO" id="GO:0032259">
    <property type="term" value="P:methylation"/>
    <property type="evidence" value="ECO:0007669"/>
    <property type="project" value="UniProtKB-KW"/>
</dbReference>
<dbReference type="AlphaFoldDB" id="A0A8J8MJQ9"/>
<keyword evidence="1" id="KW-1133">Transmembrane helix</keyword>
<keyword evidence="1" id="KW-0812">Transmembrane</keyword>
<evidence type="ECO:0000259" key="2">
    <source>
        <dbReference type="Pfam" id="PF08241"/>
    </source>
</evidence>
<dbReference type="Gene3D" id="3.40.50.150">
    <property type="entry name" value="Vaccinia Virus protein VP39"/>
    <property type="match status" value="1"/>
</dbReference>
<keyword evidence="3" id="KW-0489">Methyltransferase</keyword>
<accession>A0A8J8MJQ9</accession>
<dbReference type="InterPro" id="IPR029063">
    <property type="entry name" value="SAM-dependent_MTases_sf"/>
</dbReference>
<organism evidence="3 4">
    <name type="scientific">Vallitalea pronyensis</name>
    <dbReference type="NCBI Taxonomy" id="1348613"/>
    <lineage>
        <taxon>Bacteria</taxon>
        <taxon>Bacillati</taxon>
        <taxon>Bacillota</taxon>
        <taxon>Clostridia</taxon>
        <taxon>Lachnospirales</taxon>
        <taxon>Vallitaleaceae</taxon>
        <taxon>Vallitalea</taxon>
    </lineage>
</organism>
<dbReference type="GO" id="GO:0008757">
    <property type="term" value="F:S-adenosylmethionine-dependent methyltransferase activity"/>
    <property type="evidence" value="ECO:0007669"/>
    <property type="project" value="InterPro"/>
</dbReference>
<keyword evidence="4" id="KW-1185">Reference proteome</keyword>
<dbReference type="KEGG" id="vpy:HZI73_09600"/>
<evidence type="ECO:0000313" key="4">
    <source>
        <dbReference type="Proteomes" id="UP000683246"/>
    </source>
</evidence>
<name>A0A8J8MJQ9_9FIRM</name>
<dbReference type="Pfam" id="PF08241">
    <property type="entry name" value="Methyltransf_11"/>
    <property type="match status" value="1"/>
</dbReference>
<dbReference type="RefSeq" id="WP_212698028.1">
    <property type="nucleotide sequence ID" value="NZ_CP058649.1"/>
</dbReference>
<dbReference type="SUPFAM" id="SSF53335">
    <property type="entry name" value="S-adenosyl-L-methionine-dependent methyltransferases"/>
    <property type="match status" value="1"/>
</dbReference>